<keyword evidence="1" id="KW-0472">Membrane</keyword>
<gene>
    <name evidence="2" type="ORF">BRAA05T20937Z</name>
</gene>
<organism evidence="2">
    <name type="scientific">Brassica campestris</name>
    <name type="common">Field mustard</name>
    <dbReference type="NCBI Taxonomy" id="3711"/>
    <lineage>
        <taxon>Eukaryota</taxon>
        <taxon>Viridiplantae</taxon>
        <taxon>Streptophyta</taxon>
        <taxon>Embryophyta</taxon>
        <taxon>Tracheophyta</taxon>
        <taxon>Spermatophyta</taxon>
        <taxon>Magnoliopsida</taxon>
        <taxon>eudicotyledons</taxon>
        <taxon>Gunneridae</taxon>
        <taxon>Pentapetalae</taxon>
        <taxon>rosids</taxon>
        <taxon>malvids</taxon>
        <taxon>Brassicales</taxon>
        <taxon>Brassicaceae</taxon>
        <taxon>Brassiceae</taxon>
        <taxon>Brassica</taxon>
    </lineage>
</organism>
<evidence type="ECO:0000256" key="1">
    <source>
        <dbReference type="SAM" id="Phobius"/>
    </source>
</evidence>
<proteinExistence type="predicted"/>
<accession>A0A3P5ZAW5</accession>
<feature type="transmembrane region" description="Helical" evidence="1">
    <location>
        <begin position="16"/>
        <end position="36"/>
    </location>
</feature>
<reference evidence="2" key="1">
    <citation type="submission" date="2018-11" db="EMBL/GenBank/DDBJ databases">
        <authorList>
            <consortium name="Genoscope - CEA"/>
            <person name="William W."/>
        </authorList>
    </citation>
    <scope>NUCLEOTIDE SEQUENCE</scope>
</reference>
<sequence length="50" mass="5954">MAVLGFNKRIKHDPTWFVLHGTMIPSTSMGIFLQIMERKMKRKHFLSHKK</sequence>
<evidence type="ECO:0000313" key="2">
    <source>
        <dbReference type="EMBL" id="VDC71223.1"/>
    </source>
</evidence>
<protein>
    <submittedName>
        <fullName evidence="2">Uncharacterized protein</fullName>
    </submittedName>
</protein>
<keyword evidence="1" id="KW-0812">Transmembrane</keyword>
<dbReference type="AlphaFoldDB" id="A0A3P5ZAW5"/>
<name>A0A3P5ZAW5_BRACM</name>
<dbReference type="EMBL" id="LR031570">
    <property type="protein sequence ID" value="VDC71223.1"/>
    <property type="molecule type" value="Genomic_DNA"/>
</dbReference>
<keyword evidence="1" id="KW-1133">Transmembrane helix</keyword>